<gene>
    <name evidence="1" type="ORF">L0665_10310</name>
</gene>
<reference evidence="1" key="1">
    <citation type="submission" date="2022-01" db="EMBL/GenBank/DDBJ databases">
        <title>Draft genome of Methanogenium marinum DSM 15558.</title>
        <authorList>
            <person name="Chen S.-C."/>
            <person name="You Y.-T."/>
        </authorList>
    </citation>
    <scope>NUCLEOTIDE SEQUENCE</scope>
    <source>
        <strain evidence="1">DSM 15558</strain>
    </source>
</reference>
<dbReference type="Proteomes" id="UP001143747">
    <property type="component" value="Unassembled WGS sequence"/>
</dbReference>
<evidence type="ECO:0000313" key="1">
    <source>
        <dbReference type="EMBL" id="MDE4909000.1"/>
    </source>
</evidence>
<dbReference type="AlphaFoldDB" id="A0A9Q4KW67"/>
<comment type="caution">
    <text evidence="1">The sequence shown here is derived from an EMBL/GenBank/DDBJ whole genome shotgun (WGS) entry which is preliminary data.</text>
</comment>
<dbReference type="EMBL" id="JAKELO010000002">
    <property type="protein sequence ID" value="MDE4909000.1"/>
    <property type="molecule type" value="Genomic_DNA"/>
</dbReference>
<organism evidence="1 2">
    <name type="scientific">Methanogenium marinum</name>
    <dbReference type="NCBI Taxonomy" id="348610"/>
    <lineage>
        <taxon>Archaea</taxon>
        <taxon>Methanobacteriati</taxon>
        <taxon>Methanobacteriota</taxon>
        <taxon>Stenosarchaea group</taxon>
        <taxon>Methanomicrobia</taxon>
        <taxon>Methanomicrobiales</taxon>
        <taxon>Methanomicrobiaceae</taxon>
        <taxon>Methanogenium</taxon>
    </lineage>
</organism>
<name>A0A9Q4KW67_9EURY</name>
<keyword evidence="2" id="KW-1185">Reference proteome</keyword>
<proteinExistence type="predicted"/>
<protein>
    <submittedName>
        <fullName evidence="1">Uncharacterized protein</fullName>
    </submittedName>
</protein>
<accession>A0A9Q4KW67</accession>
<evidence type="ECO:0000313" key="2">
    <source>
        <dbReference type="Proteomes" id="UP001143747"/>
    </source>
</evidence>
<sequence length="390" mass="41758">MCWFCILPGAAFTVTAGPSLEPDEQAVLGDTVSADIEIIYDVSSMSEYITAYTDLGSASWDAVIIEDGREMPLGSRSGRYLTVTGFELYNPGSSVTKLQVHLEGVVPDYLAGSGVAEVLSLGHIAGDGSTILDSVSKNITIIDLAEVDAMRTETENDLFRFEEEINAAYRAGTDTSAAEEVAADVRDLIEASREMDIQSAYTALSKAQILLTAEWTTLTDSVTQDYFLDAREMIAAIEPAIAEYENAGGVDEQGILIVLSYRDNAEMLLVLAEEKKTSGDDAGAQQYAEDAYKKADEAMVYLADMYTEAGLTLRGYTPGVTSSRSSLDVTSVPATQTLSLPDFMDSGGEDGFGGIDVGGTITFFQVIIDGFWSFADIIQNVSEAFSGIGN</sequence>
<dbReference type="RefSeq" id="WP_274925607.1">
    <property type="nucleotide sequence ID" value="NZ_JAKELO010000002.1"/>
</dbReference>